<proteinExistence type="predicted"/>
<dbReference type="Proteomes" id="UP000076400">
    <property type="component" value="Unassembled WGS sequence"/>
</dbReference>
<dbReference type="STRING" id="580166.AUP43_13325"/>
<dbReference type="EMBL" id="LPXN01000150">
    <property type="protein sequence ID" value="KZD02865.1"/>
    <property type="molecule type" value="Genomic_DNA"/>
</dbReference>
<keyword evidence="3" id="KW-1185">Reference proteome</keyword>
<dbReference type="InterPro" id="IPR008990">
    <property type="entry name" value="Elect_transpt_acc-like_dom_sf"/>
</dbReference>
<dbReference type="RefSeq" id="WP_067559382.1">
    <property type="nucleotide sequence ID" value="NZ_LPXN01000150.1"/>
</dbReference>
<dbReference type="InterPro" id="IPR049054">
    <property type="entry name" value="CN_hydtase_beta-like_N"/>
</dbReference>
<name>A0A154VNM7_9PROT</name>
<feature type="domain" description="Nitrile hydratase beta subunit-like N-terminal" evidence="1">
    <location>
        <begin position="4"/>
        <end position="105"/>
    </location>
</feature>
<evidence type="ECO:0000259" key="1">
    <source>
        <dbReference type="Pfam" id="PF21006"/>
    </source>
</evidence>
<dbReference type="InterPro" id="IPR042262">
    <property type="entry name" value="CN_hydtase_beta_C"/>
</dbReference>
<evidence type="ECO:0000313" key="2">
    <source>
        <dbReference type="EMBL" id="KZD02865.1"/>
    </source>
</evidence>
<dbReference type="SUPFAM" id="SSF50090">
    <property type="entry name" value="Electron transport accessory proteins"/>
    <property type="match status" value="1"/>
</dbReference>
<dbReference type="Pfam" id="PF21006">
    <property type="entry name" value="NHase_beta_N"/>
    <property type="match status" value="1"/>
</dbReference>
<protein>
    <recommendedName>
        <fullName evidence="1">Nitrile hydratase beta subunit-like N-terminal domain-containing protein</fullName>
    </recommendedName>
</protein>
<dbReference type="AlphaFoldDB" id="A0A154VNM7"/>
<evidence type="ECO:0000313" key="3">
    <source>
        <dbReference type="Proteomes" id="UP000076400"/>
    </source>
</evidence>
<sequence>MHRRHHDMGGLPAGPVEQVEHDYAPWEKKVDAIMRLLTDKQRKIMTVDELRRGIEEMGPGIYDELTYYERWIGSVTNNLIEKGVITVDELGRAMEEAQARHAEAAKAVCP</sequence>
<reference evidence="2 3" key="1">
    <citation type="submission" date="2015-12" db="EMBL/GenBank/DDBJ databases">
        <title>Genome sequence of Oceanibaculum pacificum MCCC 1A02656.</title>
        <authorList>
            <person name="Lu L."/>
            <person name="Lai Q."/>
            <person name="Shao Z."/>
            <person name="Qian P."/>
        </authorList>
    </citation>
    <scope>NUCLEOTIDE SEQUENCE [LARGE SCALE GENOMIC DNA]</scope>
    <source>
        <strain evidence="2 3">MCCC 1A02656</strain>
    </source>
</reference>
<gene>
    <name evidence="2" type="ORF">AUP43_13325</name>
</gene>
<accession>A0A154VNM7</accession>
<comment type="caution">
    <text evidence="2">The sequence shown here is derived from an EMBL/GenBank/DDBJ whole genome shotgun (WGS) entry which is preliminary data.</text>
</comment>
<organism evidence="2 3">
    <name type="scientific">Oceanibaculum pacificum</name>
    <dbReference type="NCBI Taxonomy" id="580166"/>
    <lineage>
        <taxon>Bacteria</taxon>
        <taxon>Pseudomonadati</taxon>
        <taxon>Pseudomonadota</taxon>
        <taxon>Alphaproteobacteria</taxon>
        <taxon>Rhodospirillales</taxon>
        <taxon>Oceanibaculaceae</taxon>
        <taxon>Oceanibaculum</taxon>
    </lineage>
</organism>
<dbReference type="Gene3D" id="1.10.472.20">
    <property type="entry name" value="Nitrile hydratase, beta subunit"/>
    <property type="match status" value="1"/>
</dbReference>